<accession>A0AAI8XRN4</accession>
<evidence type="ECO:0000256" key="1">
    <source>
        <dbReference type="SAM" id="MobiDB-lite"/>
    </source>
</evidence>
<feature type="region of interest" description="Disordered" evidence="1">
    <location>
        <begin position="53"/>
        <end position="73"/>
    </location>
</feature>
<feature type="compositionally biased region" description="Gly residues" evidence="1">
    <location>
        <begin position="59"/>
        <end position="73"/>
    </location>
</feature>
<gene>
    <name evidence="3" type="ORF">hbim_06208</name>
</gene>
<reference evidence="3" key="1">
    <citation type="submission" date="2023-03" db="EMBL/GenBank/DDBJ databases">
        <title>Draft genome sequence of a Mycolicibacterium mageritense strain H4_3_1 isolated from a hybrid biological-inorganic system reactor.</title>
        <authorList>
            <person name="Feng X."/>
            <person name="Kazama D."/>
            <person name="Sato K."/>
            <person name="Kobayashi H."/>
        </authorList>
    </citation>
    <scope>NUCLEOTIDE SEQUENCE</scope>
    <source>
        <strain evidence="3">H4_3_1</strain>
    </source>
</reference>
<evidence type="ECO:0000256" key="2">
    <source>
        <dbReference type="SAM" id="Phobius"/>
    </source>
</evidence>
<dbReference type="AlphaFoldDB" id="A0AAI8XRN4"/>
<evidence type="ECO:0000313" key="3">
    <source>
        <dbReference type="EMBL" id="BDY32245.1"/>
    </source>
</evidence>
<name>A0AAI8XRN4_MYCME</name>
<keyword evidence="2" id="KW-0472">Membrane</keyword>
<keyword evidence="2" id="KW-1133">Transmembrane helix</keyword>
<sequence length="73" mass="7371">MFVGSAMAVAHVIAHLAGMRVRGWAETTMGFPMAALLMVLGLLLLGLQAHPRECSQRSGGSGHGCGHGGDGAG</sequence>
<dbReference type="Proteomes" id="UP001241092">
    <property type="component" value="Chromosome"/>
</dbReference>
<dbReference type="EMBL" id="AP027452">
    <property type="protein sequence ID" value="BDY32245.1"/>
    <property type="molecule type" value="Genomic_DNA"/>
</dbReference>
<protein>
    <submittedName>
        <fullName evidence="3">Uncharacterized protein</fullName>
    </submittedName>
</protein>
<evidence type="ECO:0000313" key="4">
    <source>
        <dbReference type="Proteomes" id="UP001241092"/>
    </source>
</evidence>
<proteinExistence type="predicted"/>
<keyword evidence="2" id="KW-0812">Transmembrane</keyword>
<feature type="transmembrane region" description="Helical" evidence="2">
    <location>
        <begin position="29"/>
        <end position="47"/>
    </location>
</feature>
<organism evidence="3 4">
    <name type="scientific">Mycolicibacterium mageritense</name>
    <name type="common">Mycobacterium mageritense</name>
    <dbReference type="NCBI Taxonomy" id="53462"/>
    <lineage>
        <taxon>Bacteria</taxon>
        <taxon>Bacillati</taxon>
        <taxon>Actinomycetota</taxon>
        <taxon>Actinomycetes</taxon>
        <taxon>Mycobacteriales</taxon>
        <taxon>Mycobacteriaceae</taxon>
        <taxon>Mycolicibacterium</taxon>
    </lineage>
</organism>